<proteinExistence type="predicted"/>
<keyword evidence="1" id="KW-0812">Transmembrane</keyword>
<dbReference type="InterPro" id="IPR019284">
    <property type="entry name" value="RP532"/>
</dbReference>
<keyword evidence="3" id="KW-1185">Reference proteome</keyword>
<dbReference type="GeneID" id="93657570"/>
<sequence>MKSLKSGDELTAEQHSILENVLSAAAKKEPEMVAQIAFQQEVYAGPLPHPDQLNNYDEHTRRLIVEMAVREQAHYHHMQSKSLSGAIWKDRIGQTFGFGIALAGLGAAAWIAQYSAVAAAIIGTLDLLGMVGIFVVPRAFEQRAAARSEQPSPPKKRAARKR</sequence>
<comment type="caution">
    <text evidence="2">The sequence shown here is derived from an EMBL/GenBank/DDBJ whole genome shotgun (WGS) entry which is preliminary data.</text>
</comment>
<reference evidence="2 3" key="1">
    <citation type="submission" date="2020-05" db="EMBL/GenBank/DDBJ databases">
        <title>Genetic diversity of Pseudomonas cichorii.</title>
        <authorList>
            <person name="Tani S."/>
            <person name="Yagi H."/>
            <person name="Hashimoto S."/>
            <person name="Iiyama K."/>
            <person name="Furuya N."/>
        </authorList>
    </citation>
    <scope>NUCLEOTIDE SEQUENCE [LARGE SCALE GENOMIC DNA]</scope>
    <source>
        <strain evidence="2 3">LMG 2162</strain>
    </source>
</reference>
<accession>A0ABQ1DT23</accession>
<dbReference type="Proteomes" id="UP000614982">
    <property type="component" value="Unassembled WGS sequence"/>
</dbReference>
<dbReference type="EMBL" id="BLWA01000014">
    <property type="protein sequence ID" value="GFM94175.1"/>
    <property type="molecule type" value="Genomic_DNA"/>
</dbReference>
<gene>
    <name evidence="2" type="ORF">PSCICP_41470</name>
</gene>
<protein>
    <recommendedName>
        <fullName evidence="4">DUF2335 domain-containing protein</fullName>
    </recommendedName>
</protein>
<dbReference type="RefSeq" id="WP_200995351.1">
    <property type="nucleotide sequence ID" value="NZ_BLVV01000021.1"/>
</dbReference>
<evidence type="ECO:0000313" key="3">
    <source>
        <dbReference type="Proteomes" id="UP000614982"/>
    </source>
</evidence>
<evidence type="ECO:0008006" key="4">
    <source>
        <dbReference type="Google" id="ProtNLM"/>
    </source>
</evidence>
<dbReference type="Pfam" id="PF10097">
    <property type="entry name" value="DUF2335"/>
    <property type="match status" value="1"/>
</dbReference>
<keyword evidence="1" id="KW-1133">Transmembrane helix</keyword>
<keyword evidence="1" id="KW-0472">Membrane</keyword>
<evidence type="ECO:0000256" key="1">
    <source>
        <dbReference type="SAM" id="Phobius"/>
    </source>
</evidence>
<feature type="transmembrane region" description="Helical" evidence="1">
    <location>
        <begin position="92"/>
        <end position="111"/>
    </location>
</feature>
<feature type="transmembrane region" description="Helical" evidence="1">
    <location>
        <begin position="117"/>
        <end position="140"/>
    </location>
</feature>
<name>A0ABQ1DT23_PSECI</name>
<evidence type="ECO:0000313" key="2">
    <source>
        <dbReference type="EMBL" id="GFM94175.1"/>
    </source>
</evidence>
<organism evidence="2 3">
    <name type="scientific">Pseudomonas cichorii</name>
    <dbReference type="NCBI Taxonomy" id="36746"/>
    <lineage>
        <taxon>Bacteria</taxon>
        <taxon>Pseudomonadati</taxon>
        <taxon>Pseudomonadota</taxon>
        <taxon>Gammaproteobacteria</taxon>
        <taxon>Pseudomonadales</taxon>
        <taxon>Pseudomonadaceae</taxon>
        <taxon>Pseudomonas</taxon>
    </lineage>
</organism>